<dbReference type="EC" id="1.14.99.56" evidence="15"/>
<keyword evidence="9" id="KW-0503">Monooxygenase</keyword>
<dbReference type="GO" id="GO:0004497">
    <property type="term" value="F:monooxygenase activity"/>
    <property type="evidence" value="ECO:0007669"/>
    <property type="project" value="UniProtKB-KW"/>
</dbReference>
<evidence type="ECO:0000256" key="5">
    <source>
        <dbReference type="ARBA" id="ARBA00022729"/>
    </source>
</evidence>
<evidence type="ECO:0000256" key="2">
    <source>
        <dbReference type="ARBA" id="ARBA00004613"/>
    </source>
</evidence>
<keyword evidence="6" id="KW-0136">Cellulose degradation</keyword>
<evidence type="ECO:0000256" key="11">
    <source>
        <dbReference type="ARBA" id="ARBA00023277"/>
    </source>
</evidence>
<evidence type="ECO:0000256" key="15">
    <source>
        <dbReference type="ARBA" id="ARBA00047174"/>
    </source>
</evidence>
<evidence type="ECO:0000313" key="17">
    <source>
        <dbReference type="EMBL" id="KAH6658711.1"/>
    </source>
</evidence>
<dbReference type="GO" id="GO:0030245">
    <property type="term" value="P:cellulose catabolic process"/>
    <property type="evidence" value="ECO:0007669"/>
    <property type="project" value="UniProtKB-KW"/>
</dbReference>
<comment type="subcellular location">
    <subcellularLocation>
        <location evidence="2">Secreted</location>
    </subcellularLocation>
</comment>
<dbReference type="PANTHER" id="PTHR33353">
    <property type="entry name" value="PUTATIVE (AFU_ORTHOLOGUE AFUA_1G12560)-RELATED"/>
    <property type="match status" value="1"/>
</dbReference>
<organism evidence="17 18">
    <name type="scientific">Truncatella angustata</name>
    <dbReference type="NCBI Taxonomy" id="152316"/>
    <lineage>
        <taxon>Eukaryota</taxon>
        <taxon>Fungi</taxon>
        <taxon>Dikarya</taxon>
        <taxon>Ascomycota</taxon>
        <taxon>Pezizomycotina</taxon>
        <taxon>Sordariomycetes</taxon>
        <taxon>Xylariomycetidae</taxon>
        <taxon>Amphisphaeriales</taxon>
        <taxon>Sporocadaceae</taxon>
        <taxon>Truncatella</taxon>
    </lineage>
</organism>
<name>A0A9P8UV17_9PEZI</name>
<comment type="cofactor">
    <cofactor evidence="1">
        <name>Cu(2+)</name>
        <dbReference type="ChEBI" id="CHEBI:29036"/>
    </cofactor>
</comment>
<dbReference type="Pfam" id="PF03443">
    <property type="entry name" value="AA9"/>
    <property type="match status" value="1"/>
</dbReference>
<keyword evidence="4" id="KW-0479">Metal-binding</keyword>
<evidence type="ECO:0000256" key="7">
    <source>
        <dbReference type="ARBA" id="ARBA00023002"/>
    </source>
</evidence>
<keyword evidence="5" id="KW-0732">Signal</keyword>
<comment type="caution">
    <text evidence="17">The sequence shown here is derived from an EMBL/GenBank/DDBJ whole genome shotgun (WGS) entry which is preliminary data.</text>
</comment>
<accession>A0A9P8UV17</accession>
<keyword evidence="11" id="KW-0119">Carbohydrate metabolism</keyword>
<evidence type="ECO:0000256" key="1">
    <source>
        <dbReference type="ARBA" id="ARBA00001973"/>
    </source>
</evidence>
<dbReference type="GO" id="GO:0016787">
    <property type="term" value="F:hydrolase activity"/>
    <property type="evidence" value="ECO:0007669"/>
    <property type="project" value="UniProtKB-KW"/>
</dbReference>
<keyword evidence="3" id="KW-0964">Secreted</keyword>
<dbReference type="GO" id="GO:0030248">
    <property type="term" value="F:cellulose binding"/>
    <property type="evidence" value="ECO:0007669"/>
    <property type="project" value="InterPro"/>
</dbReference>
<keyword evidence="7" id="KW-0560">Oxidoreductase</keyword>
<reference evidence="17" key="1">
    <citation type="journal article" date="2021" name="Nat. Commun.">
        <title>Genetic determinants of endophytism in the Arabidopsis root mycobiome.</title>
        <authorList>
            <person name="Mesny F."/>
            <person name="Miyauchi S."/>
            <person name="Thiergart T."/>
            <person name="Pickel B."/>
            <person name="Atanasova L."/>
            <person name="Karlsson M."/>
            <person name="Huettel B."/>
            <person name="Barry K.W."/>
            <person name="Haridas S."/>
            <person name="Chen C."/>
            <person name="Bauer D."/>
            <person name="Andreopoulos W."/>
            <person name="Pangilinan J."/>
            <person name="LaButti K."/>
            <person name="Riley R."/>
            <person name="Lipzen A."/>
            <person name="Clum A."/>
            <person name="Drula E."/>
            <person name="Henrissat B."/>
            <person name="Kohler A."/>
            <person name="Grigoriev I.V."/>
            <person name="Martin F.M."/>
            <person name="Hacquard S."/>
        </authorList>
    </citation>
    <scope>NUCLEOTIDE SEQUENCE</scope>
    <source>
        <strain evidence="17">MPI-SDFR-AT-0073</strain>
    </source>
</reference>
<dbReference type="Proteomes" id="UP000758603">
    <property type="component" value="Unassembled WGS sequence"/>
</dbReference>
<proteinExistence type="inferred from homology"/>
<evidence type="ECO:0000313" key="18">
    <source>
        <dbReference type="Proteomes" id="UP000758603"/>
    </source>
</evidence>
<dbReference type="PANTHER" id="PTHR33353:SF9">
    <property type="entry name" value="ENDOGLUCANASE II"/>
    <property type="match status" value="1"/>
</dbReference>
<dbReference type="SUPFAM" id="SSF57180">
    <property type="entry name" value="Cellulose-binding domain"/>
    <property type="match status" value="1"/>
</dbReference>
<dbReference type="SMART" id="SM00236">
    <property type="entry name" value="fCBD"/>
    <property type="match status" value="1"/>
</dbReference>
<dbReference type="EMBL" id="JAGPXC010000002">
    <property type="protein sequence ID" value="KAH6658711.1"/>
    <property type="molecule type" value="Genomic_DNA"/>
</dbReference>
<dbReference type="PROSITE" id="PS00562">
    <property type="entry name" value="CBM1_1"/>
    <property type="match status" value="1"/>
</dbReference>
<dbReference type="Pfam" id="PF00734">
    <property type="entry name" value="CBM_1"/>
    <property type="match status" value="1"/>
</dbReference>
<evidence type="ECO:0000256" key="3">
    <source>
        <dbReference type="ARBA" id="ARBA00022525"/>
    </source>
</evidence>
<evidence type="ECO:0000256" key="4">
    <source>
        <dbReference type="ARBA" id="ARBA00022723"/>
    </source>
</evidence>
<evidence type="ECO:0000256" key="9">
    <source>
        <dbReference type="ARBA" id="ARBA00023033"/>
    </source>
</evidence>
<keyword evidence="8" id="KW-0186">Copper</keyword>
<dbReference type="PROSITE" id="PS51164">
    <property type="entry name" value="CBM1_2"/>
    <property type="match status" value="1"/>
</dbReference>
<dbReference type="InterPro" id="IPR049892">
    <property type="entry name" value="AA9"/>
</dbReference>
<comment type="catalytic activity">
    <reaction evidence="14">
        <text>[(1-&gt;4)-beta-D-glucosyl]n+m + reduced acceptor + O2 = 4-dehydro-beta-D-glucosyl-[(1-&gt;4)-beta-D-glucosyl]n-1 + [(1-&gt;4)-beta-D-glucosyl]m + acceptor + H2O.</text>
        <dbReference type="EC" id="1.14.99.56"/>
    </reaction>
</comment>
<dbReference type="Gene3D" id="2.70.50.70">
    <property type="match status" value="1"/>
</dbReference>
<evidence type="ECO:0000256" key="10">
    <source>
        <dbReference type="ARBA" id="ARBA00023157"/>
    </source>
</evidence>
<feature type="domain" description="CBM1" evidence="16">
    <location>
        <begin position="284"/>
        <end position="319"/>
    </location>
</feature>
<dbReference type="CDD" id="cd21175">
    <property type="entry name" value="LPMO_AA9"/>
    <property type="match status" value="1"/>
</dbReference>
<evidence type="ECO:0000256" key="14">
    <source>
        <dbReference type="ARBA" id="ARBA00045077"/>
    </source>
</evidence>
<keyword evidence="12" id="KW-0624">Polysaccharide degradation</keyword>
<dbReference type="GeneID" id="70137660"/>
<evidence type="ECO:0000256" key="6">
    <source>
        <dbReference type="ARBA" id="ARBA00023001"/>
    </source>
</evidence>
<dbReference type="GO" id="GO:0005576">
    <property type="term" value="C:extracellular region"/>
    <property type="evidence" value="ECO:0007669"/>
    <property type="project" value="UniProtKB-SubCell"/>
</dbReference>
<dbReference type="AlphaFoldDB" id="A0A9P8UV17"/>
<evidence type="ECO:0000256" key="12">
    <source>
        <dbReference type="ARBA" id="ARBA00023326"/>
    </source>
</evidence>
<keyword evidence="10" id="KW-1015">Disulfide bond</keyword>
<protein>
    <recommendedName>
        <fullName evidence="15">lytic cellulose monooxygenase (C4-dehydrogenating)</fullName>
        <ecNumber evidence="15">1.14.99.56</ecNumber>
    </recommendedName>
</protein>
<dbReference type="OrthoDB" id="3238762at2759"/>
<dbReference type="GO" id="GO:0046872">
    <property type="term" value="F:metal ion binding"/>
    <property type="evidence" value="ECO:0007669"/>
    <property type="project" value="UniProtKB-KW"/>
</dbReference>
<gene>
    <name evidence="17" type="ORF">BKA67DRAFT_674862</name>
</gene>
<comment type="similarity">
    <text evidence="13">Belongs to the polysaccharide monooxygenase AA9 family.</text>
</comment>
<evidence type="ECO:0000256" key="13">
    <source>
        <dbReference type="ARBA" id="ARBA00044502"/>
    </source>
</evidence>
<dbReference type="InterPro" id="IPR035971">
    <property type="entry name" value="CBD_sf"/>
</dbReference>
<dbReference type="RefSeq" id="XP_045962945.1">
    <property type="nucleotide sequence ID" value="XM_046108769.1"/>
</dbReference>
<evidence type="ECO:0000259" key="16">
    <source>
        <dbReference type="PROSITE" id="PS51164"/>
    </source>
</evidence>
<sequence>MKSTFFATLSALTVQRVTSHATFQDLWIKGVDYGAQCIRLPLSNSPVTNVSSNDIRCNAGTSPVAYKCNVAAGDTVTIEIHQQPGDRTCTTEAIGGAHYGPVQAYLSAVDDSSTADGSAGWFKIYADTWAKNSAGSSGDDDYWGTKDINTCCGRLDVKIPADIAAGDYLLRAEALALHTAASSGSAQFYMSCIQLTVSGSGSAKPSTVNLPGAYAASDPGILVDIHAAMTTYIAPGPTVYSGGSTKSAGAACQGCETTCTAGAGASGTATSVVLPTASGGSSGCTVALYAQCGGNSYTGCTNCYQGTCTKLNDYYSQCA</sequence>
<keyword evidence="17" id="KW-0378">Hydrolase</keyword>
<evidence type="ECO:0000256" key="8">
    <source>
        <dbReference type="ARBA" id="ARBA00023008"/>
    </source>
</evidence>
<dbReference type="InterPro" id="IPR005103">
    <property type="entry name" value="AA9_LPMO"/>
</dbReference>
<dbReference type="InterPro" id="IPR000254">
    <property type="entry name" value="CBD"/>
</dbReference>
<keyword evidence="18" id="KW-1185">Reference proteome</keyword>